<dbReference type="PANTHER" id="PTHR30055:SF148">
    <property type="entry name" value="TETR-FAMILY TRANSCRIPTIONAL REGULATOR"/>
    <property type="match status" value="1"/>
</dbReference>
<protein>
    <submittedName>
        <fullName evidence="7">TetR family transcriptional regulator</fullName>
    </submittedName>
</protein>
<dbReference type="PROSITE" id="PS01081">
    <property type="entry name" value="HTH_TETR_1"/>
    <property type="match status" value="1"/>
</dbReference>
<feature type="domain" description="HTH tetR-type" evidence="6">
    <location>
        <begin position="25"/>
        <end position="85"/>
    </location>
</feature>
<accession>A0A2S3ZB75</accession>
<dbReference type="Gene3D" id="1.10.10.60">
    <property type="entry name" value="Homeodomain-like"/>
    <property type="match status" value="1"/>
</dbReference>
<proteinExistence type="predicted"/>
<keyword evidence="1" id="KW-0805">Transcription regulation</keyword>
<feature type="compositionally biased region" description="Low complexity" evidence="5">
    <location>
        <begin position="1"/>
        <end position="17"/>
    </location>
</feature>
<dbReference type="Proteomes" id="UP000237104">
    <property type="component" value="Unassembled WGS sequence"/>
</dbReference>
<keyword evidence="2 4" id="KW-0238">DNA-binding</keyword>
<evidence type="ECO:0000259" key="6">
    <source>
        <dbReference type="PROSITE" id="PS50977"/>
    </source>
</evidence>
<evidence type="ECO:0000256" key="4">
    <source>
        <dbReference type="PROSITE-ProRule" id="PRU00335"/>
    </source>
</evidence>
<dbReference type="OrthoDB" id="9796019at2"/>
<dbReference type="InterPro" id="IPR011075">
    <property type="entry name" value="TetR_C"/>
</dbReference>
<sequence length="226" mass="24222">MTQLEPAAATESTAAETKLGRKRDHTRDPEILAAALEVLAETGFDGMTIDMVATRAKAGKATLYRRWPSKNELVIDAVACMKLGDLDQASLPDTGTLRGDFVAMIKPRSIEDGEKKMQIMAGLMSMLSATPEMADAANNAIVKPRAAANRFLMQRAIDRGEISPECDIDTLCLVTPSMAAYRTLIERKPVDRDFLITLIDGVLLPALGLRGDAAPAGRGKVAPPAS</sequence>
<dbReference type="GO" id="GO:0003700">
    <property type="term" value="F:DNA-binding transcription factor activity"/>
    <property type="evidence" value="ECO:0007669"/>
    <property type="project" value="TreeGrafter"/>
</dbReference>
<name>A0A2S3ZB75_9MICO</name>
<dbReference type="Pfam" id="PF16859">
    <property type="entry name" value="TetR_C_11"/>
    <property type="match status" value="1"/>
</dbReference>
<evidence type="ECO:0000256" key="1">
    <source>
        <dbReference type="ARBA" id="ARBA00023015"/>
    </source>
</evidence>
<dbReference type="PROSITE" id="PS50977">
    <property type="entry name" value="HTH_TETR_2"/>
    <property type="match status" value="1"/>
</dbReference>
<feature type="region of interest" description="Disordered" evidence="5">
    <location>
        <begin position="1"/>
        <end position="26"/>
    </location>
</feature>
<dbReference type="PRINTS" id="PR00455">
    <property type="entry name" value="HTHTETR"/>
</dbReference>
<dbReference type="InterPro" id="IPR023772">
    <property type="entry name" value="DNA-bd_HTH_TetR-type_CS"/>
</dbReference>
<dbReference type="SUPFAM" id="SSF48498">
    <property type="entry name" value="Tetracyclin repressor-like, C-terminal domain"/>
    <property type="match status" value="1"/>
</dbReference>
<dbReference type="PANTHER" id="PTHR30055">
    <property type="entry name" value="HTH-TYPE TRANSCRIPTIONAL REGULATOR RUTR"/>
    <property type="match status" value="1"/>
</dbReference>
<organism evidence="7 8">
    <name type="scientific">Cryobacterium zongtaii</name>
    <dbReference type="NCBI Taxonomy" id="1259217"/>
    <lineage>
        <taxon>Bacteria</taxon>
        <taxon>Bacillati</taxon>
        <taxon>Actinomycetota</taxon>
        <taxon>Actinomycetes</taxon>
        <taxon>Micrococcales</taxon>
        <taxon>Microbacteriaceae</taxon>
        <taxon>Cryobacterium</taxon>
    </lineage>
</organism>
<dbReference type="InterPro" id="IPR050109">
    <property type="entry name" value="HTH-type_TetR-like_transc_reg"/>
</dbReference>
<comment type="caution">
    <text evidence="7">The sequence shown here is derived from an EMBL/GenBank/DDBJ whole genome shotgun (WGS) entry which is preliminary data.</text>
</comment>
<reference evidence="7 8" key="1">
    <citation type="submission" date="2018-01" db="EMBL/GenBank/DDBJ databases">
        <title>Cryobacterium sp. nov., from glaciers in China.</title>
        <authorList>
            <person name="Liu Q."/>
            <person name="Xin Y.-H."/>
        </authorList>
    </citation>
    <scope>NUCLEOTIDE SEQUENCE [LARGE SCALE GENOMIC DNA]</scope>
    <source>
        <strain evidence="7 8">TMB1-8</strain>
    </source>
</reference>
<evidence type="ECO:0000256" key="5">
    <source>
        <dbReference type="SAM" id="MobiDB-lite"/>
    </source>
</evidence>
<dbReference type="AlphaFoldDB" id="A0A2S3ZB75"/>
<dbReference type="InterPro" id="IPR009057">
    <property type="entry name" value="Homeodomain-like_sf"/>
</dbReference>
<keyword evidence="3" id="KW-0804">Transcription</keyword>
<dbReference type="GO" id="GO:0000976">
    <property type="term" value="F:transcription cis-regulatory region binding"/>
    <property type="evidence" value="ECO:0007669"/>
    <property type="project" value="TreeGrafter"/>
</dbReference>
<dbReference type="EMBL" id="PPXF01000053">
    <property type="protein sequence ID" value="POH62823.1"/>
    <property type="molecule type" value="Genomic_DNA"/>
</dbReference>
<evidence type="ECO:0000313" key="7">
    <source>
        <dbReference type="EMBL" id="POH62823.1"/>
    </source>
</evidence>
<evidence type="ECO:0000256" key="2">
    <source>
        <dbReference type="ARBA" id="ARBA00023125"/>
    </source>
</evidence>
<feature type="DNA-binding region" description="H-T-H motif" evidence="4">
    <location>
        <begin position="48"/>
        <end position="67"/>
    </location>
</feature>
<evidence type="ECO:0000313" key="8">
    <source>
        <dbReference type="Proteomes" id="UP000237104"/>
    </source>
</evidence>
<dbReference type="RefSeq" id="WP_103431483.1">
    <property type="nucleotide sequence ID" value="NZ_PPXF01000053.1"/>
</dbReference>
<dbReference type="InterPro" id="IPR036271">
    <property type="entry name" value="Tet_transcr_reg_TetR-rel_C_sf"/>
</dbReference>
<gene>
    <name evidence="7" type="ORF">C3B59_11470</name>
</gene>
<dbReference type="SUPFAM" id="SSF46689">
    <property type="entry name" value="Homeodomain-like"/>
    <property type="match status" value="1"/>
</dbReference>
<dbReference type="Pfam" id="PF00440">
    <property type="entry name" value="TetR_N"/>
    <property type="match status" value="1"/>
</dbReference>
<dbReference type="Gene3D" id="1.10.357.10">
    <property type="entry name" value="Tetracycline Repressor, domain 2"/>
    <property type="match status" value="1"/>
</dbReference>
<evidence type="ECO:0000256" key="3">
    <source>
        <dbReference type="ARBA" id="ARBA00023163"/>
    </source>
</evidence>
<dbReference type="InterPro" id="IPR001647">
    <property type="entry name" value="HTH_TetR"/>
</dbReference>